<dbReference type="CDD" id="cd06173">
    <property type="entry name" value="MFS_MefA_like"/>
    <property type="match status" value="1"/>
</dbReference>
<evidence type="ECO:0000256" key="7">
    <source>
        <dbReference type="ARBA" id="ARBA00022989"/>
    </source>
</evidence>
<feature type="transmembrane region" description="Helical" evidence="10">
    <location>
        <begin position="2396"/>
        <end position="2419"/>
    </location>
</feature>
<feature type="region of interest" description="Disordered" evidence="9">
    <location>
        <begin position="147"/>
        <end position="185"/>
    </location>
</feature>
<dbReference type="InterPro" id="IPR020846">
    <property type="entry name" value="MFS_dom"/>
</dbReference>
<feature type="domain" description="Carrier" evidence="11">
    <location>
        <begin position="1659"/>
        <end position="1734"/>
    </location>
</feature>
<protein>
    <submittedName>
        <fullName evidence="13">Amino acid adenylation domain-containing protein</fullName>
    </submittedName>
</protein>
<dbReference type="PROSITE" id="PS00455">
    <property type="entry name" value="AMP_BINDING"/>
    <property type="match status" value="2"/>
</dbReference>
<evidence type="ECO:0000256" key="9">
    <source>
        <dbReference type="SAM" id="MobiDB-lite"/>
    </source>
</evidence>
<feature type="region of interest" description="Disordered" evidence="9">
    <location>
        <begin position="2010"/>
        <end position="2059"/>
    </location>
</feature>
<dbReference type="Pfam" id="PF00668">
    <property type="entry name" value="Condensation"/>
    <property type="match status" value="1"/>
</dbReference>
<evidence type="ECO:0000313" key="14">
    <source>
        <dbReference type="Proteomes" id="UP001595839"/>
    </source>
</evidence>
<feature type="transmembrane region" description="Helical" evidence="10">
    <location>
        <begin position="2362"/>
        <end position="2384"/>
    </location>
</feature>
<gene>
    <name evidence="13" type="ORF">ACFPIH_25430</name>
</gene>
<dbReference type="Pfam" id="PF00501">
    <property type="entry name" value="AMP-binding"/>
    <property type="match status" value="2"/>
</dbReference>
<proteinExistence type="predicted"/>
<sequence>MLVPLTPVPAPSPGSDDPPADLGVLAAVARHAHGRPDDLALTDGRQEISYGRLHALVRGCAEELRRAGVRPGDHVGLCARRAPATVVAMLGLLRIGAAFVPLDPADPAERLRSIAERAGVGAVVSPAGWAAEFERAGLRVLPLLPPPGTFTPEPGDDDGPVAGADPGPDGLAYISHTSGSTGQPKGVAIPRRALDHFYREIAAGYGLSLADRVLLFSSISFDGSIEEIFPPLYAGATVVMRSEGALSSPGEFLDRCGELGLTVLHIPTAYWHEVVDAMVHDGLRLPGSARIVSVGGEAIRQDRVADWRRLHTGSPVRLVNVYGPTETTVVSTWGDLAGPLAVAGPVDAPATIGQPLPGVRIRIVGSDGPVAPGEEGELHIGGPTVAAGYVNLPELTAERFTTGPDGIRYYRTGDRVRQLPDGNLAYLGRMDRQIKVRGFRVEPTEVERVLLADSRVRDAVVHYDAARATLVGYLLSAGETPAGPAALTDSDLAELTSRLADALPAHAVPSRLVPVETFPINSRGKVDAEALAALPLPPAGGASGPRAPEAPSGTGRTLANLISEVLGVEPPGTADSVFQLGANSLTAIRLAARIERTFRVRFTLTDLYTNPTVAALSALLPEAEPNTAPDLREPTGGTAPDPRESTPGTSPERQGSAPGTDLDQGESVPCPAADDRLPLTPFQQDAWLAEQLHPGTPMHTLGLRYRVTGPVDPAAVIAALRQLAERHEALRAVFDQTDERPLMVFGQRTPDIDVEVHDLRELPAARRETRRGELAAARGRTVLDLATGPLLAASLLRLDDDDWELVVAVHHLVFDGWSAAVLADDLAHLLDGARPAPADRFSPHLRRARRSATDPARRAALLSHWTNRLDGIDPDVEIPADRPRPAVRSFSGGKIEHRLDPALLTRVDEAARASGTTTHTFVLAALQTLVARLTGRTDITVLAPVAHRDAPDSERGVGPYINILPLRTDLSGDPDFRTALRRATETVVDALSHPDQSLSELVRALPVTPRADRGPLTQVMLIVVNTPAPVARHGAMTVEHLGDTFQGTTKLDLTVMLDFPAGGPVLSLEYATELFDRSSAQRLLENLLTLLADALDEPAAPISRLTLLSPERRREVLAAGHVATAPADASQDSSAAPGQGGVHTLFEEHARRTPDAPAVTRGGGPHWSYARLDQEADRLARRLRAAGVGNGDRVAIHLPQGPTGYAAVLAVWKAGAAYVPLDPRHPAERLRHMFTDSGACALLTDGPGDPAGFTAPDGVPVVVTHEATDVDTGTPGTPAAHPVTAADPAYVLYTSGTTGLPKGVVVSHGNLHHAVAMWRQAYGLTPGLSHLQAANSSFDVFVGETVRALATGGRIVVCPHETLLDPEALYGLLRAEKVNVAELVPTVLRGLLDHAGTLPGAVLPDLRLLAGGAEKWYVHEYRRALALVGPGGRVVNSYGVTEATVDNAYFEGDVSGDPDRAPLPIGRPYPGNRLYVLDAHGRPLPFGVPGELWIGGPGVATGYHDRPALTDERFRPDPFHPVPGNRMYRTGDGARLRADGVMMFLGRLDDQVKINGHRIELDEVEAALAAQPGVRAAAVAVRPDTRGISRLVGYAVPVDPAQPPTAEALRRGVQEILPHYAIPARTVILPALPLSANGKVDRKALPQPPEQPDSATRTEPRTGLEKELAALWAEVLGHQRIALNDGFFDLGGDSFAALRLVRLVEQRCGVRVALLDLYRNATVERFAEHIEERTGAANPEDPARAGTPRAGGEGSLLQRFTPDRGRPAAATLVCIPYSGGHALAFEPVARALPDHWSLYALQSPGRDWSRPDEEALPFDELIDRCLDEMRELPGPLYLYGHCHGSAMTLELGLRAEAEGLPLAGVAIGAMFPMARLPGRFFDWVYRHFPVDRLVSDRAILEEIRALGGGMSEFDDPDEYAFAMRSVRHDERGSEHYYARTLSRGRGQVLKAPLLSVVGSKDRVTELYTERFREWHHYADDVELAVIPKAGHGFLKHQAAELAAEVAAWAGRTSAPSDSPPDPGSPTRAPATAGTVETAGTARASRTLPPVTALPQPSGPEPSLGRFSAVAAGQFVSTVGSALSQLVMSLWVYQRTGQVTSFAFVAAVSLLPGLLVGPLAGVVADRYDRRKVMLSSDLAAGLAVLAMIALITGDRVSMPSVYLLCGLTSVAGAFQRPAYLAAVAQLVPKPFLGHAGGITQLGAGAGALFAPMLGAGLLSVVPLPVILMIDAATFGVAVATLLLVRFPDRLFRRREEPVSAEMLNGWRYITRRPGLKSVLWYFVVDHALYAAGFALITPLVLIEYDTATLGVVLSGGGLGSLLGALAMSVWGGTRRRTDGMIIFMGVNNLGLLVIGLAGRPWMLVVGMFCMAFTESLIDGHWIALLQRKVGLELQGRVLAIYITVVTATLPLGYLVVGPLADHVFRPMLMPDGALAGSFGTVLGTGPGRGLALVIVASGLLLMLWTVRAWFNRRLRFVEDVLPDAIPDAETEDRDTEQRRADERLLRAAGGSPSIGTTVTAPTAEEEWLDTWRTVYDTSYAGSWDAMGEDFTGWDSSYDGTAIPVAEMREWRDATVDRILQTRPRRVLEIGVGSGVFMASVAPQCEQYVGTDLSPVAVETLDRQLEAHPALRQRVELRAQPAHVTDGLPEGHFDIVVINSVVQYFPSGDYLTGVLTGVLRLLAPGGRVFLGDVRNLRLQECLTGAVQRRRAPAGTDPATLRGLVGQAMETENELLLDPAYFTAFAERSDAVVAVDVRTKRGAAHNELSRYRYDVLLSTSPAEVVAMDSVPTLAWGTEVTSLDDLAERLAHNLPVRVTGVPNARLREDLDALDEPAGTLTVRTGGPRPPASDTAPDPEEFHQLGDRLGHWSAATWSPTDDDCLDVVFAPRADIEGRCVTGLLAPAPTSLAHRPLTNTPGATPVPAEAR</sequence>
<feature type="region of interest" description="Disordered" evidence="9">
    <location>
        <begin position="621"/>
        <end position="676"/>
    </location>
</feature>
<dbReference type="InterPro" id="IPR010071">
    <property type="entry name" value="AA_adenyl_dom"/>
</dbReference>
<evidence type="ECO:0000256" key="8">
    <source>
        <dbReference type="ARBA" id="ARBA00023136"/>
    </source>
</evidence>
<feature type="region of interest" description="Disordered" evidence="9">
    <location>
        <begin position="1"/>
        <end position="20"/>
    </location>
</feature>
<dbReference type="PROSITE" id="PS50075">
    <property type="entry name" value="CARRIER"/>
    <property type="match status" value="2"/>
</dbReference>
<dbReference type="SUPFAM" id="SSF52777">
    <property type="entry name" value="CoA-dependent acyltransferases"/>
    <property type="match status" value="2"/>
</dbReference>
<keyword evidence="4" id="KW-0597">Phosphoprotein</keyword>
<feature type="compositionally biased region" description="Low complexity" evidence="9">
    <location>
        <begin position="160"/>
        <end position="170"/>
    </location>
</feature>
<dbReference type="Pfam" id="PF13193">
    <property type="entry name" value="AMP-binding_C"/>
    <property type="match status" value="1"/>
</dbReference>
<feature type="domain" description="Major facilitator superfamily (MFS) profile" evidence="12">
    <location>
        <begin position="2065"/>
        <end position="2472"/>
    </location>
</feature>
<feature type="transmembrane region" description="Helical" evidence="10">
    <location>
        <begin position="2190"/>
        <end position="2212"/>
    </location>
</feature>
<dbReference type="InterPro" id="IPR029058">
    <property type="entry name" value="AB_hydrolase_fold"/>
</dbReference>
<dbReference type="Gene3D" id="3.40.50.150">
    <property type="entry name" value="Vaccinia Virus protein VP39"/>
    <property type="match status" value="1"/>
</dbReference>
<dbReference type="SMART" id="SM01294">
    <property type="entry name" value="PKS_PP_betabranch"/>
    <property type="match status" value="1"/>
</dbReference>
<dbReference type="Gene3D" id="3.40.50.1820">
    <property type="entry name" value="alpha/beta hydrolase"/>
    <property type="match status" value="1"/>
</dbReference>
<dbReference type="SUPFAM" id="SSF56801">
    <property type="entry name" value="Acetyl-CoA synthetase-like"/>
    <property type="match status" value="2"/>
</dbReference>
<dbReference type="InterPro" id="IPR011701">
    <property type="entry name" value="MFS"/>
</dbReference>
<evidence type="ECO:0000256" key="3">
    <source>
        <dbReference type="ARBA" id="ARBA00022450"/>
    </source>
</evidence>
<feature type="region of interest" description="Disordered" evidence="9">
    <location>
        <begin position="1639"/>
        <end position="1662"/>
    </location>
</feature>
<dbReference type="InterPro" id="IPR029063">
    <property type="entry name" value="SAM-dependent_MTases_sf"/>
</dbReference>
<dbReference type="SUPFAM" id="SSF103473">
    <property type="entry name" value="MFS general substrate transporter"/>
    <property type="match status" value="1"/>
</dbReference>
<dbReference type="SUPFAM" id="SSF53335">
    <property type="entry name" value="S-adenosyl-L-methionine-dependent methyltransferases"/>
    <property type="match status" value="1"/>
</dbReference>
<dbReference type="Pfam" id="PF00975">
    <property type="entry name" value="Thioesterase"/>
    <property type="match status" value="1"/>
</dbReference>
<dbReference type="CDD" id="cd05930">
    <property type="entry name" value="A_NRPS"/>
    <property type="match status" value="2"/>
</dbReference>
<feature type="transmembrane region" description="Helical" evidence="10">
    <location>
        <begin position="2449"/>
        <end position="2469"/>
    </location>
</feature>
<evidence type="ECO:0000313" key="13">
    <source>
        <dbReference type="EMBL" id="MFC4502814.1"/>
    </source>
</evidence>
<dbReference type="InterPro" id="IPR009081">
    <property type="entry name" value="PP-bd_ACP"/>
</dbReference>
<evidence type="ECO:0000256" key="6">
    <source>
        <dbReference type="ARBA" id="ARBA00022737"/>
    </source>
</evidence>
<dbReference type="InterPro" id="IPR025110">
    <property type="entry name" value="AMP-bd_C"/>
</dbReference>
<feature type="region of interest" description="Disordered" evidence="9">
    <location>
        <begin position="2834"/>
        <end position="2855"/>
    </location>
</feature>
<dbReference type="InterPro" id="IPR020845">
    <property type="entry name" value="AMP-binding_CS"/>
</dbReference>
<dbReference type="Gene3D" id="3.30.559.10">
    <property type="entry name" value="Chloramphenicol acetyltransferase-like domain"/>
    <property type="match status" value="1"/>
</dbReference>
<comment type="caution">
    <text evidence="13">The sequence shown here is derived from an EMBL/GenBank/DDBJ whole genome shotgun (WGS) entry which is preliminary data.</text>
</comment>
<feature type="transmembrane region" description="Helical" evidence="10">
    <location>
        <begin position="2135"/>
        <end position="2152"/>
    </location>
</feature>
<evidence type="ECO:0000256" key="4">
    <source>
        <dbReference type="ARBA" id="ARBA00022553"/>
    </source>
</evidence>
<feature type="transmembrane region" description="Helical" evidence="10">
    <location>
        <begin position="2101"/>
        <end position="2123"/>
    </location>
</feature>
<feature type="compositionally biased region" description="Pro residues" evidence="9">
    <location>
        <begin position="1"/>
        <end position="12"/>
    </location>
</feature>
<feature type="transmembrane region" description="Helical" evidence="10">
    <location>
        <begin position="2277"/>
        <end position="2300"/>
    </location>
</feature>
<dbReference type="InterPro" id="IPR045851">
    <property type="entry name" value="AMP-bd_C_sf"/>
</dbReference>
<keyword evidence="5 10" id="KW-0812">Transmembrane</keyword>
<dbReference type="InterPro" id="IPR042099">
    <property type="entry name" value="ANL_N_sf"/>
</dbReference>
<dbReference type="Pfam" id="PF00550">
    <property type="entry name" value="PP-binding"/>
    <property type="match status" value="2"/>
</dbReference>
<keyword evidence="7 10" id="KW-1133">Transmembrane helix</keyword>
<dbReference type="Gene3D" id="3.40.50.12780">
    <property type="entry name" value="N-terminal domain of ligase-like"/>
    <property type="match status" value="2"/>
</dbReference>
<evidence type="ECO:0000259" key="11">
    <source>
        <dbReference type="PROSITE" id="PS50075"/>
    </source>
</evidence>
<feature type="transmembrane region" description="Helical" evidence="10">
    <location>
        <begin position="2306"/>
        <end position="2326"/>
    </location>
</feature>
<feature type="compositionally biased region" description="Low complexity" evidence="9">
    <location>
        <begin position="2024"/>
        <end position="2043"/>
    </location>
</feature>
<dbReference type="PANTHER" id="PTHR45527">
    <property type="entry name" value="NONRIBOSOMAL PEPTIDE SYNTHETASE"/>
    <property type="match status" value="1"/>
</dbReference>
<dbReference type="CDD" id="cd19531">
    <property type="entry name" value="LCL_NRPS-like"/>
    <property type="match status" value="1"/>
</dbReference>
<dbReference type="CDD" id="cd02440">
    <property type="entry name" value="AdoMet_MTases"/>
    <property type="match status" value="1"/>
</dbReference>
<dbReference type="PROSITE" id="PS00012">
    <property type="entry name" value="PHOSPHOPANTETHEINE"/>
    <property type="match status" value="1"/>
</dbReference>
<reference evidence="14" key="1">
    <citation type="journal article" date="2019" name="Int. J. Syst. Evol. Microbiol.">
        <title>The Global Catalogue of Microorganisms (GCM) 10K type strain sequencing project: providing services to taxonomists for standard genome sequencing and annotation.</title>
        <authorList>
            <consortium name="The Broad Institute Genomics Platform"/>
            <consortium name="The Broad Institute Genome Sequencing Center for Infectious Disease"/>
            <person name="Wu L."/>
            <person name="Ma J."/>
        </authorList>
    </citation>
    <scope>NUCLEOTIDE SEQUENCE [LARGE SCALE GENOMIC DNA]</scope>
    <source>
        <strain evidence="14">CGMCC 4.7177</strain>
    </source>
</reference>
<feature type="transmembrane region" description="Helical" evidence="10">
    <location>
        <begin position="2224"/>
        <end position="2243"/>
    </location>
</feature>
<keyword evidence="8 10" id="KW-0472">Membrane</keyword>
<dbReference type="InterPro" id="IPR006162">
    <property type="entry name" value="Ppantetheine_attach_site"/>
</dbReference>
<dbReference type="InterPro" id="IPR013217">
    <property type="entry name" value="Methyltransf_12"/>
</dbReference>
<dbReference type="SUPFAM" id="SSF47336">
    <property type="entry name" value="ACP-like"/>
    <property type="match status" value="1"/>
</dbReference>
<dbReference type="Gene3D" id="3.30.300.30">
    <property type="match status" value="2"/>
</dbReference>
<dbReference type="Gene3D" id="1.20.1250.20">
    <property type="entry name" value="MFS general substrate transporter like domains"/>
    <property type="match status" value="1"/>
</dbReference>
<dbReference type="InterPro" id="IPR000873">
    <property type="entry name" value="AMP-dep_synth/lig_dom"/>
</dbReference>
<dbReference type="InterPro" id="IPR001242">
    <property type="entry name" value="Condensation_dom"/>
</dbReference>
<comment type="cofactor">
    <cofactor evidence="1">
        <name>pantetheine 4'-phosphate</name>
        <dbReference type="ChEBI" id="CHEBI:47942"/>
    </cofactor>
</comment>
<evidence type="ECO:0000259" key="12">
    <source>
        <dbReference type="PROSITE" id="PS50850"/>
    </source>
</evidence>
<keyword evidence="14" id="KW-1185">Reference proteome</keyword>
<dbReference type="InterPro" id="IPR001031">
    <property type="entry name" value="Thioesterase"/>
</dbReference>
<feature type="region of interest" description="Disordered" evidence="9">
    <location>
        <begin position="1730"/>
        <end position="1761"/>
    </location>
</feature>
<keyword evidence="6" id="KW-0677">Repeat</keyword>
<dbReference type="Proteomes" id="UP001595839">
    <property type="component" value="Unassembled WGS sequence"/>
</dbReference>
<dbReference type="Pfam" id="PF08242">
    <property type="entry name" value="Methyltransf_12"/>
    <property type="match status" value="1"/>
</dbReference>
<dbReference type="PROSITE" id="PS50850">
    <property type="entry name" value="MFS"/>
    <property type="match status" value="1"/>
</dbReference>
<feature type="domain" description="Carrier" evidence="11">
    <location>
        <begin position="549"/>
        <end position="624"/>
    </location>
</feature>
<dbReference type="InterPro" id="IPR036736">
    <property type="entry name" value="ACP-like_sf"/>
</dbReference>
<evidence type="ECO:0000256" key="5">
    <source>
        <dbReference type="ARBA" id="ARBA00022692"/>
    </source>
</evidence>
<dbReference type="Gene3D" id="3.30.559.30">
    <property type="entry name" value="Nonribosomal peptide synthetase, condensation domain"/>
    <property type="match status" value="1"/>
</dbReference>
<dbReference type="RefSeq" id="WP_381167137.1">
    <property type="nucleotide sequence ID" value="NZ_JBHSFK010000017.1"/>
</dbReference>
<evidence type="ECO:0000256" key="1">
    <source>
        <dbReference type="ARBA" id="ARBA00001957"/>
    </source>
</evidence>
<name>A0ABV9ASA4_9ACTN</name>
<feature type="transmembrane region" description="Helical" evidence="10">
    <location>
        <begin position="2338"/>
        <end position="2356"/>
    </location>
</feature>
<dbReference type="InterPro" id="IPR020806">
    <property type="entry name" value="PKS_PP-bd"/>
</dbReference>
<comment type="subcellular location">
    <subcellularLocation>
        <location evidence="2">Cell membrane</location>
        <topology evidence="2">Multi-pass membrane protein</topology>
    </subcellularLocation>
</comment>
<dbReference type="InterPro" id="IPR036259">
    <property type="entry name" value="MFS_trans_sf"/>
</dbReference>
<dbReference type="PANTHER" id="PTHR45527:SF1">
    <property type="entry name" value="FATTY ACID SYNTHASE"/>
    <property type="match status" value="1"/>
</dbReference>
<evidence type="ECO:0000256" key="10">
    <source>
        <dbReference type="SAM" id="Phobius"/>
    </source>
</evidence>
<feature type="region of interest" description="Disordered" evidence="9">
    <location>
        <begin position="2905"/>
        <end position="2925"/>
    </location>
</feature>
<dbReference type="Gene3D" id="1.10.1200.10">
    <property type="entry name" value="ACP-like"/>
    <property type="match status" value="2"/>
</dbReference>
<dbReference type="Pfam" id="PF07690">
    <property type="entry name" value="MFS_1"/>
    <property type="match status" value="1"/>
</dbReference>
<dbReference type="NCBIfam" id="TIGR01733">
    <property type="entry name" value="AA-adenyl-dom"/>
    <property type="match status" value="2"/>
</dbReference>
<keyword evidence="3" id="KW-0596">Phosphopantetheine</keyword>
<dbReference type="SMART" id="SM00823">
    <property type="entry name" value="PKS_PP"/>
    <property type="match status" value="2"/>
</dbReference>
<dbReference type="EMBL" id="JBHSFK010000017">
    <property type="protein sequence ID" value="MFC4502814.1"/>
    <property type="molecule type" value="Genomic_DNA"/>
</dbReference>
<dbReference type="SUPFAM" id="SSF53474">
    <property type="entry name" value="alpha/beta-Hydrolases"/>
    <property type="match status" value="1"/>
</dbReference>
<feature type="transmembrane region" description="Helical" evidence="10">
    <location>
        <begin position="2158"/>
        <end position="2178"/>
    </location>
</feature>
<dbReference type="InterPro" id="IPR023213">
    <property type="entry name" value="CAT-like_dom_sf"/>
</dbReference>
<evidence type="ECO:0000256" key="2">
    <source>
        <dbReference type="ARBA" id="ARBA00004651"/>
    </source>
</evidence>
<accession>A0ABV9ASA4</accession>
<organism evidence="13 14">
    <name type="scientific">Streptomyces vulcanius</name>
    <dbReference type="NCBI Taxonomy" id="1441876"/>
    <lineage>
        <taxon>Bacteria</taxon>
        <taxon>Bacillati</taxon>
        <taxon>Actinomycetota</taxon>
        <taxon>Actinomycetes</taxon>
        <taxon>Kitasatosporales</taxon>
        <taxon>Streptomycetaceae</taxon>
        <taxon>Streptomyces</taxon>
    </lineage>
</organism>